<sequence length="137" mass="15456">MDITKNLIRVGRVSAVYPERCTARVVFDDRANLVSYELPTLGRGSLANKDYWLPDVDEQVWCLFLPNGNQQGVILGTTFNRADPPPDPPVQDKDKRYFRFGDGTYIQYDRNSHTMTIDIPRGTVVINGRLIVNDPGG</sequence>
<accession>A0A3M8C9H4</accession>
<dbReference type="InterPro" id="IPR037026">
    <property type="entry name" value="Vgr_OB-fold_dom_sf"/>
</dbReference>
<evidence type="ECO:0000313" key="1">
    <source>
        <dbReference type="EMBL" id="RNB72181.1"/>
    </source>
</evidence>
<dbReference type="InterPro" id="IPR013046">
    <property type="entry name" value="GpV/Gp45"/>
</dbReference>
<name>A0A3M8C9H4_9BACL</name>
<proteinExistence type="predicted"/>
<dbReference type="NCBIfam" id="TIGR01644">
    <property type="entry name" value="phage_P2_V"/>
    <property type="match status" value="1"/>
</dbReference>
<dbReference type="RefSeq" id="WP_122915246.1">
    <property type="nucleotide sequence ID" value="NZ_RHHT01000062.1"/>
</dbReference>
<gene>
    <name evidence="1" type="ORF">EDM58_22010</name>
</gene>
<dbReference type="AlphaFoldDB" id="A0A3M8C9H4"/>
<dbReference type="EMBL" id="RHHT01000062">
    <property type="protein sequence ID" value="RNB72181.1"/>
    <property type="molecule type" value="Genomic_DNA"/>
</dbReference>
<dbReference type="Gene3D" id="2.40.50.230">
    <property type="entry name" value="Gp5 N-terminal domain"/>
    <property type="match status" value="1"/>
</dbReference>
<comment type="caution">
    <text evidence="1">The sequence shown here is derived from an EMBL/GenBank/DDBJ whole genome shotgun (WGS) entry which is preliminary data.</text>
</comment>
<reference evidence="1 2" key="1">
    <citation type="submission" date="2018-10" db="EMBL/GenBank/DDBJ databases">
        <title>Phylogenomics of Brevibacillus.</title>
        <authorList>
            <person name="Dunlap C."/>
        </authorList>
    </citation>
    <scope>NUCLEOTIDE SEQUENCE [LARGE SCALE GENOMIC DNA]</scope>
    <source>
        <strain evidence="1 2">JCM 15085</strain>
    </source>
</reference>
<dbReference type="Proteomes" id="UP000281915">
    <property type="component" value="Unassembled WGS sequence"/>
</dbReference>
<dbReference type="Gene3D" id="6.20.150.10">
    <property type="match status" value="1"/>
</dbReference>
<protein>
    <submittedName>
        <fullName evidence="1">Phage baseplate assembly protein V</fullName>
    </submittedName>
</protein>
<evidence type="ECO:0000313" key="2">
    <source>
        <dbReference type="Proteomes" id="UP000281915"/>
    </source>
</evidence>
<organism evidence="1 2">
    <name type="scientific">Brevibacillus panacihumi</name>
    <dbReference type="NCBI Taxonomy" id="497735"/>
    <lineage>
        <taxon>Bacteria</taxon>
        <taxon>Bacillati</taxon>
        <taxon>Bacillota</taxon>
        <taxon>Bacilli</taxon>
        <taxon>Bacillales</taxon>
        <taxon>Paenibacillaceae</taxon>
        <taxon>Brevibacillus</taxon>
    </lineage>
</organism>